<dbReference type="AlphaFoldDB" id="R7Q5S6"/>
<dbReference type="Proteomes" id="UP000012073">
    <property type="component" value="Unassembled WGS sequence"/>
</dbReference>
<keyword evidence="2" id="KW-1185">Reference proteome</keyword>
<proteinExistence type="predicted"/>
<name>R7Q5S6_CHOCR</name>
<sequence length="164" mass="18683">MLLHRALVLHFLPPTPLFTPASPKRTSASRHGFPLPWELPRRHAANPRLTRPRCFHPLVQQQLALRLRRRRTACPQPKPSRRPQPILCPNGFYRCPANKRRVAPHKTLVVGAYYFVPLAHGEGFSRLRLVKRRRPGRSFRRAGGCYDTGGPNAAYGRRSGETGE</sequence>
<dbReference type="Gramene" id="CDF32820">
    <property type="protein sequence ID" value="CDF32820"/>
    <property type="gene ID" value="CHC_T00001434001"/>
</dbReference>
<dbReference type="KEGG" id="ccp:CHC_T00001434001"/>
<evidence type="ECO:0000313" key="2">
    <source>
        <dbReference type="Proteomes" id="UP000012073"/>
    </source>
</evidence>
<dbReference type="RefSeq" id="XP_005712621.1">
    <property type="nucleotide sequence ID" value="XM_005712564.1"/>
</dbReference>
<evidence type="ECO:0000313" key="1">
    <source>
        <dbReference type="EMBL" id="CDF32820.1"/>
    </source>
</evidence>
<gene>
    <name evidence="1" type="ORF">CHC_T00001434001</name>
</gene>
<protein>
    <submittedName>
        <fullName evidence="1">Uncharacterized protein</fullName>
    </submittedName>
</protein>
<organism evidence="1 2">
    <name type="scientific">Chondrus crispus</name>
    <name type="common">Carrageen Irish moss</name>
    <name type="synonym">Polymorpha crispa</name>
    <dbReference type="NCBI Taxonomy" id="2769"/>
    <lineage>
        <taxon>Eukaryota</taxon>
        <taxon>Rhodophyta</taxon>
        <taxon>Florideophyceae</taxon>
        <taxon>Rhodymeniophycidae</taxon>
        <taxon>Gigartinales</taxon>
        <taxon>Gigartinaceae</taxon>
        <taxon>Chondrus</taxon>
    </lineage>
</organism>
<accession>R7Q5S6</accession>
<dbReference type="EMBL" id="HG001592">
    <property type="protein sequence ID" value="CDF32820.1"/>
    <property type="molecule type" value="Genomic_DNA"/>
</dbReference>
<reference evidence="2" key="1">
    <citation type="journal article" date="2013" name="Proc. Natl. Acad. Sci. U.S.A.">
        <title>Genome structure and metabolic features in the red seaweed Chondrus crispus shed light on evolution of the Archaeplastida.</title>
        <authorList>
            <person name="Collen J."/>
            <person name="Porcel B."/>
            <person name="Carre W."/>
            <person name="Ball S.G."/>
            <person name="Chaparro C."/>
            <person name="Tonon T."/>
            <person name="Barbeyron T."/>
            <person name="Michel G."/>
            <person name="Noel B."/>
            <person name="Valentin K."/>
            <person name="Elias M."/>
            <person name="Artiguenave F."/>
            <person name="Arun A."/>
            <person name="Aury J.M."/>
            <person name="Barbosa-Neto J.F."/>
            <person name="Bothwell J.H."/>
            <person name="Bouget F.Y."/>
            <person name="Brillet L."/>
            <person name="Cabello-Hurtado F."/>
            <person name="Capella-Gutierrez S."/>
            <person name="Charrier B."/>
            <person name="Cladiere L."/>
            <person name="Cock J.M."/>
            <person name="Coelho S.M."/>
            <person name="Colleoni C."/>
            <person name="Czjzek M."/>
            <person name="Da Silva C."/>
            <person name="Delage L."/>
            <person name="Denoeud F."/>
            <person name="Deschamps P."/>
            <person name="Dittami S.M."/>
            <person name="Gabaldon T."/>
            <person name="Gachon C.M."/>
            <person name="Groisillier A."/>
            <person name="Herve C."/>
            <person name="Jabbari K."/>
            <person name="Katinka M."/>
            <person name="Kloareg B."/>
            <person name="Kowalczyk N."/>
            <person name="Labadie K."/>
            <person name="Leblanc C."/>
            <person name="Lopez P.J."/>
            <person name="McLachlan D.H."/>
            <person name="Meslet-Cladiere L."/>
            <person name="Moustafa A."/>
            <person name="Nehr Z."/>
            <person name="Nyvall Collen P."/>
            <person name="Panaud O."/>
            <person name="Partensky F."/>
            <person name="Poulain J."/>
            <person name="Rensing S.A."/>
            <person name="Rousvoal S."/>
            <person name="Samson G."/>
            <person name="Symeonidi A."/>
            <person name="Weissenbach J."/>
            <person name="Zambounis A."/>
            <person name="Wincker P."/>
            <person name="Boyen C."/>
        </authorList>
    </citation>
    <scope>NUCLEOTIDE SEQUENCE [LARGE SCALE GENOMIC DNA]</scope>
    <source>
        <strain evidence="2">cv. Stackhouse</strain>
    </source>
</reference>
<dbReference type="GeneID" id="17320379"/>